<evidence type="ECO:0008006" key="4">
    <source>
        <dbReference type="Google" id="ProtNLM"/>
    </source>
</evidence>
<feature type="transmembrane region" description="Helical" evidence="1">
    <location>
        <begin position="92"/>
        <end position="122"/>
    </location>
</feature>
<keyword evidence="1" id="KW-0472">Membrane</keyword>
<keyword evidence="1" id="KW-0812">Transmembrane</keyword>
<organism evidence="2 3">
    <name type="scientific">Candidatus Vogelbacteria bacterium CG10_big_fil_rev_8_21_14_0_10_49_38</name>
    <dbReference type="NCBI Taxonomy" id="1975043"/>
    <lineage>
        <taxon>Bacteria</taxon>
        <taxon>Candidatus Vogeliibacteriota</taxon>
    </lineage>
</organism>
<evidence type="ECO:0000256" key="1">
    <source>
        <dbReference type="SAM" id="Phobius"/>
    </source>
</evidence>
<evidence type="ECO:0000313" key="3">
    <source>
        <dbReference type="Proteomes" id="UP000230431"/>
    </source>
</evidence>
<dbReference type="AlphaFoldDB" id="A0A2H0RHA1"/>
<sequence length="123" mass="13678">MNQKIKESLKISSIPVVLASLCCLAPIVLVLVGVSTVSFAASLADTFYGDYRWYFRLAGLVSLIAALIIYLRRKGVCKLDEAKKRRNEIFNIIALSLIAGVVGYIFFLYVVVHYIGVFIGLWS</sequence>
<reference evidence="2 3" key="1">
    <citation type="submission" date="2017-09" db="EMBL/GenBank/DDBJ databases">
        <title>Depth-based differentiation of microbial function through sediment-hosted aquifers and enrichment of novel symbionts in the deep terrestrial subsurface.</title>
        <authorList>
            <person name="Probst A.J."/>
            <person name="Ladd B."/>
            <person name="Jarett J.K."/>
            <person name="Geller-Mcgrath D.E."/>
            <person name="Sieber C.M."/>
            <person name="Emerson J.B."/>
            <person name="Anantharaman K."/>
            <person name="Thomas B.C."/>
            <person name="Malmstrom R."/>
            <person name="Stieglmeier M."/>
            <person name="Klingl A."/>
            <person name="Woyke T."/>
            <person name="Ryan C.M."/>
            <person name="Banfield J.F."/>
        </authorList>
    </citation>
    <scope>NUCLEOTIDE SEQUENCE [LARGE SCALE GENOMIC DNA]</scope>
    <source>
        <strain evidence="2">CG10_big_fil_rev_8_21_14_0_10_49_38</strain>
    </source>
</reference>
<dbReference type="EMBL" id="PCYK01000027">
    <property type="protein sequence ID" value="PIR45806.1"/>
    <property type="molecule type" value="Genomic_DNA"/>
</dbReference>
<dbReference type="Gene3D" id="1.10.287.910">
    <property type="entry name" value="bacterial mercury transporter, merf"/>
    <property type="match status" value="1"/>
</dbReference>
<protein>
    <recommendedName>
        <fullName evidence="4">Mercury ion transport protein</fullName>
    </recommendedName>
</protein>
<feature type="transmembrane region" description="Helical" evidence="1">
    <location>
        <begin position="53"/>
        <end position="71"/>
    </location>
</feature>
<evidence type="ECO:0000313" key="2">
    <source>
        <dbReference type="EMBL" id="PIR45806.1"/>
    </source>
</evidence>
<proteinExistence type="predicted"/>
<gene>
    <name evidence="2" type="ORF">COV08_03080</name>
</gene>
<name>A0A2H0RHA1_9BACT</name>
<comment type="caution">
    <text evidence="2">The sequence shown here is derived from an EMBL/GenBank/DDBJ whole genome shotgun (WGS) entry which is preliminary data.</text>
</comment>
<feature type="transmembrane region" description="Helical" evidence="1">
    <location>
        <begin position="12"/>
        <end position="41"/>
    </location>
</feature>
<dbReference type="Proteomes" id="UP000230431">
    <property type="component" value="Unassembled WGS sequence"/>
</dbReference>
<keyword evidence="1" id="KW-1133">Transmembrane helix</keyword>
<accession>A0A2H0RHA1</accession>